<dbReference type="PANTHER" id="PTHR36306:SF1">
    <property type="entry name" value="ALPHA-AMYLASE-RELATED"/>
    <property type="match status" value="1"/>
</dbReference>
<dbReference type="InterPro" id="IPR004300">
    <property type="entry name" value="Glyco_hydro_57_N"/>
</dbReference>
<organism evidence="4 5">
    <name type="scientific">Thermofilum adornatum 1505</name>
    <dbReference type="NCBI Taxonomy" id="697581"/>
    <lineage>
        <taxon>Archaea</taxon>
        <taxon>Thermoproteota</taxon>
        <taxon>Thermoprotei</taxon>
        <taxon>Thermofilales</taxon>
        <taxon>Thermofilaceae</taxon>
        <taxon>Thermofilum</taxon>
    </lineage>
</organism>
<dbReference type="AlphaFoldDB" id="A0A3G1A6F9"/>
<reference evidence="5" key="1">
    <citation type="book" date="2010" name="EXTREMOPHILES" publisher="0:0-0">
        <title>Complete genome sequences of ten hyperthermophilic archaea reveal their metabolic capabilities and possible ecological roles.</title>
        <editorList>
            <person name="?"/>
        </editorList>
        <authorList>
            <person name="Ravin N.V."/>
            <person name="Mardanov A.V."/>
            <person name="Bonch-Osmolovskaya E.A."/>
            <person name="Skryabin K.G."/>
        </authorList>
    </citation>
    <scope>NUCLEOTIDE SEQUENCE [LARGE SCALE GENOMIC DNA]</scope>
    <source>
        <strain evidence="5">1505</strain>
    </source>
</reference>
<dbReference type="KEGG" id="tcb:TCARB_1465"/>
<evidence type="ECO:0000313" key="4">
    <source>
        <dbReference type="EMBL" id="AJB42509.1"/>
    </source>
</evidence>
<name>A0A3G1A6F9_9CREN</name>
<dbReference type="RefSeq" id="WP_052887089.1">
    <property type="nucleotide sequence ID" value="NZ_CP007493.1"/>
</dbReference>
<accession>A0A3G1A6F9</accession>
<sequence length="603" mass="68557">MTKIQPGSLSAVYLKGSKHKFSFTVENDKDQPAKGTPFFHIKTHTKQQIYVVYDPVTLAPHEKRTFEFEVKLDLPVGEATASFCFEEETTNCVEKPIYIASEGPPIYVSFVWHHHQAPQFYPDGKLKDEWAFIHVAKGDFYSYEGGPYKVHMLLHKKQPGFIDVDHFSPSLLEQWQLFLEGKLDSKAASREDIKALLDSIREGVSQGKIEPLGSVYAHTVQGLLFRKAKQYGLEDFLRKLLSWEITVGLGIVEEVLGTRPRGMWTPEMFWHMELVGLYSSLGIDYTVLCEQHFIKSGGDKEDIYQPYLVRDSYTGSQIVVFFRDLALSNWVSFHVDFRDPEDADNAARRFVIELAKRREQHPGGIVVIALDGENWMIMPNYRKYAPSFLERIVEYMDQSNILVPTTLSGYLAKNPPKRTLNYLPTGSWIELTDRQWTGGVKDELWKEAMETMLLAEAAYQLLGKDSEKMLKDPSSPLYSLFKALAIGLDSDFYWYGDDKREQEFIKAWLAEARKIAKSILETVEVKISERTNSHVFLELTNRNQATATLSVAVQAEGYSSQIHVSVAPNASSRIPVYVSSDSATIRVSAGKVTITELKLAKTK</sequence>
<protein>
    <recommendedName>
        <fullName evidence="3">Glycoside hydrolase family 57 N-terminal domain-containing protein</fullName>
    </recommendedName>
</protein>
<dbReference type="SUPFAM" id="SSF88713">
    <property type="entry name" value="Glycoside hydrolase/deacetylase"/>
    <property type="match status" value="1"/>
</dbReference>
<keyword evidence="2" id="KW-0119">Carbohydrate metabolism</keyword>
<gene>
    <name evidence="4" type="ORF">TCARB_1465</name>
</gene>
<dbReference type="GO" id="GO:0003824">
    <property type="term" value="F:catalytic activity"/>
    <property type="evidence" value="ECO:0007669"/>
    <property type="project" value="InterPro"/>
</dbReference>
<evidence type="ECO:0000256" key="2">
    <source>
        <dbReference type="ARBA" id="ARBA00023277"/>
    </source>
</evidence>
<dbReference type="STRING" id="697581.TCARB_1465"/>
<dbReference type="InterPro" id="IPR011330">
    <property type="entry name" value="Glyco_hydro/deAcase_b/a-brl"/>
</dbReference>
<dbReference type="PANTHER" id="PTHR36306">
    <property type="entry name" value="ALPHA-AMYLASE-RELATED-RELATED"/>
    <property type="match status" value="1"/>
</dbReference>
<dbReference type="Proteomes" id="UP000266720">
    <property type="component" value="Chromosome"/>
</dbReference>
<dbReference type="CDD" id="cd10796">
    <property type="entry name" value="GH57N_APU"/>
    <property type="match status" value="1"/>
</dbReference>
<dbReference type="Pfam" id="PF03065">
    <property type="entry name" value="Glyco_hydro_57"/>
    <property type="match status" value="1"/>
</dbReference>
<evidence type="ECO:0000313" key="5">
    <source>
        <dbReference type="Proteomes" id="UP000266720"/>
    </source>
</evidence>
<feature type="domain" description="Glycoside hydrolase family 57 N-terminal" evidence="3">
    <location>
        <begin position="110"/>
        <end position="419"/>
    </location>
</feature>
<dbReference type="Gene3D" id="3.20.110.20">
    <property type="match status" value="1"/>
</dbReference>
<dbReference type="InterPro" id="IPR052046">
    <property type="entry name" value="GH57_Enzymes"/>
</dbReference>
<dbReference type="GeneID" id="25406869"/>
<dbReference type="EMBL" id="CP007493">
    <property type="protein sequence ID" value="AJB42509.1"/>
    <property type="molecule type" value="Genomic_DNA"/>
</dbReference>
<evidence type="ECO:0000256" key="1">
    <source>
        <dbReference type="ARBA" id="ARBA00006821"/>
    </source>
</evidence>
<comment type="similarity">
    <text evidence="1">Belongs to the glycosyl hydrolase 57 family.</text>
</comment>
<dbReference type="GO" id="GO:0005975">
    <property type="term" value="P:carbohydrate metabolic process"/>
    <property type="evidence" value="ECO:0007669"/>
    <property type="project" value="InterPro"/>
</dbReference>
<proteinExistence type="inferred from homology"/>
<evidence type="ECO:0000259" key="3">
    <source>
        <dbReference type="Pfam" id="PF03065"/>
    </source>
</evidence>